<dbReference type="InterPro" id="IPR002934">
    <property type="entry name" value="Polymerase_NTP_transf_dom"/>
</dbReference>
<dbReference type="GO" id="GO:0046872">
    <property type="term" value="F:metal ion binding"/>
    <property type="evidence" value="ECO:0007669"/>
    <property type="project" value="UniProtKB-KW"/>
</dbReference>
<feature type="domain" description="Polymerase nucleotidyl transferase" evidence="10">
    <location>
        <begin position="16"/>
        <end position="101"/>
    </location>
</feature>
<dbReference type="GO" id="GO:0016779">
    <property type="term" value="F:nucleotidyltransferase activity"/>
    <property type="evidence" value="ECO:0007669"/>
    <property type="project" value="UniProtKB-KW"/>
</dbReference>
<evidence type="ECO:0000256" key="6">
    <source>
        <dbReference type="ARBA" id="ARBA00022741"/>
    </source>
</evidence>
<evidence type="ECO:0000256" key="8">
    <source>
        <dbReference type="ARBA" id="ARBA00022842"/>
    </source>
</evidence>
<keyword evidence="8" id="KW-0460">Magnesium</keyword>
<dbReference type="RefSeq" id="WP_004765221.1">
    <property type="nucleotide sequence ID" value="NZ_AHMY02000034.1"/>
</dbReference>
<organism evidence="11 12">
    <name type="scientific">Leptospira kirschneri str. H1</name>
    <dbReference type="NCBI Taxonomy" id="1049966"/>
    <lineage>
        <taxon>Bacteria</taxon>
        <taxon>Pseudomonadati</taxon>
        <taxon>Spirochaetota</taxon>
        <taxon>Spirochaetia</taxon>
        <taxon>Leptospirales</taxon>
        <taxon>Leptospiraceae</taxon>
        <taxon>Leptospira</taxon>
    </lineage>
</organism>
<keyword evidence="4" id="KW-0548">Nucleotidyltransferase</keyword>
<evidence type="ECO:0000256" key="2">
    <source>
        <dbReference type="ARBA" id="ARBA00022649"/>
    </source>
</evidence>
<dbReference type="InterPro" id="IPR043519">
    <property type="entry name" value="NT_sf"/>
</dbReference>
<dbReference type="SUPFAM" id="SSF81301">
    <property type="entry name" value="Nucleotidyltransferase"/>
    <property type="match status" value="1"/>
</dbReference>
<evidence type="ECO:0000256" key="1">
    <source>
        <dbReference type="ARBA" id="ARBA00001946"/>
    </source>
</evidence>
<evidence type="ECO:0000256" key="3">
    <source>
        <dbReference type="ARBA" id="ARBA00022679"/>
    </source>
</evidence>
<keyword evidence="5" id="KW-0479">Metal-binding</keyword>
<name>A0A0E2B4D4_9LEPT</name>
<keyword evidence="2" id="KW-1277">Toxin-antitoxin system</keyword>
<dbReference type="PANTHER" id="PTHR33571:SF12">
    <property type="entry name" value="BSL3053 PROTEIN"/>
    <property type="match status" value="1"/>
</dbReference>
<evidence type="ECO:0000256" key="9">
    <source>
        <dbReference type="ARBA" id="ARBA00038276"/>
    </source>
</evidence>
<dbReference type="CDD" id="cd05403">
    <property type="entry name" value="NT_KNTase_like"/>
    <property type="match status" value="1"/>
</dbReference>
<reference evidence="11 12" key="1">
    <citation type="submission" date="2012-10" db="EMBL/GenBank/DDBJ databases">
        <authorList>
            <person name="Harkins D.M."/>
            <person name="Durkin A.S."/>
            <person name="Brinkac L.M."/>
            <person name="Selengut J.D."/>
            <person name="Sanka R."/>
            <person name="DePew J."/>
            <person name="Purushe J."/>
            <person name="Peacock S.J."/>
            <person name="Thaipadungpanit J."/>
            <person name="Wuthiekanun V.W."/>
            <person name="Day N.P."/>
            <person name="Vinetz J.M."/>
            <person name="Sutton G.G."/>
            <person name="Nelson W.C."/>
            <person name="Fouts D.E."/>
        </authorList>
    </citation>
    <scope>NUCLEOTIDE SEQUENCE [LARGE SCALE GENOMIC DNA]</scope>
    <source>
        <strain evidence="11 12">H1</strain>
    </source>
</reference>
<evidence type="ECO:0000256" key="4">
    <source>
        <dbReference type="ARBA" id="ARBA00022695"/>
    </source>
</evidence>
<protein>
    <submittedName>
        <fullName evidence="11">Nucleotidyltransferase domain protein</fullName>
    </submittedName>
</protein>
<keyword evidence="6" id="KW-0547">Nucleotide-binding</keyword>
<sequence length="104" mass="11675">MVAVDSLDKITIQESLRNHKRELDSLGVQAIHIFGSVARKDANSKSDIDFLVTFKSGMKNFDNYINLIFLLEDLFEVKIDLLTSDSISGSLKQSVEKESVLIEV</sequence>
<evidence type="ECO:0000256" key="5">
    <source>
        <dbReference type="ARBA" id="ARBA00022723"/>
    </source>
</evidence>
<dbReference type="Pfam" id="PF01909">
    <property type="entry name" value="NTP_transf_2"/>
    <property type="match status" value="1"/>
</dbReference>
<evidence type="ECO:0000259" key="10">
    <source>
        <dbReference type="Pfam" id="PF01909"/>
    </source>
</evidence>
<dbReference type="PANTHER" id="PTHR33571">
    <property type="entry name" value="SSL8005 PROTEIN"/>
    <property type="match status" value="1"/>
</dbReference>
<keyword evidence="3 11" id="KW-0808">Transferase</keyword>
<evidence type="ECO:0000256" key="7">
    <source>
        <dbReference type="ARBA" id="ARBA00022840"/>
    </source>
</evidence>
<dbReference type="AlphaFoldDB" id="A0A0E2B4D4"/>
<gene>
    <name evidence="11" type="ORF">LEP1GSC081_3574</name>
</gene>
<dbReference type="GO" id="GO:0005524">
    <property type="term" value="F:ATP binding"/>
    <property type="evidence" value="ECO:0007669"/>
    <property type="project" value="UniProtKB-KW"/>
</dbReference>
<comment type="similarity">
    <text evidence="9">Belongs to the MntA antitoxin family.</text>
</comment>
<comment type="caution">
    <text evidence="11">The sequence shown here is derived from an EMBL/GenBank/DDBJ whole genome shotgun (WGS) entry which is preliminary data.</text>
</comment>
<evidence type="ECO:0000313" key="11">
    <source>
        <dbReference type="EMBL" id="EKO16129.1"/>
    </source>
</evidence>
<dbReference type="Proteomes" id="UP000006253">
    <property type="component" value="Unassembled WGS sequence"/>
</dbReference>
<evidence type="ECO:0000313" key="12">
    <source>
        <dbReference type="Proteomes" id="UP000006253"/>
    </source>
</evidence>
<accession>A0A0E2B4D4</accession>
<dbReference type="EMBL" id="AHMY02000034">
    <property type="protein sequence ID" value="EKO16129.1"/>
    <property type="molecule type" value="Genomic_DNA"/>
</dbReference>
<keyword evidence="7" id="KW-0067">ATP-binding</keyword>
<dbReference type="Gene3D" id="3.30.460.10">
    <property type="entry name" value="Beta Polymerase, domain 2"/>
    <property type="match status" value="1"/>
</dbReference>
<dbReference type="InterPro" id="IPR052038">
    <property type="entry name" value="Type-VII_TA_antitoxin"/>
</dbReference>
<comment type="cofactor">
    <cofactor evidence="1">
        <name>Mg(2+)</name>
        <dbReference type="ChEBI" id="CHEBI:18420"/>
    </cofactor>
</comment>
<proteinExistence type="inferred from homology"/>